<evidence type="ECO:0000256" key="4">
    <source>
        <dbReference type="ARBA" id="ARBA00023239"/>
    </source>
</evidence>
<dbReference type="STRING" id="555512.SAMN04487993_102354"/>
<reference evidence="6 7" key="1">
    <citation type="submission" date="2016-10" db="EMBL/GenBank/DDBJ databases">
        <authorList>
            <person name="de Groot N.N."/>
        </authorList>
    </citation>
    <scope>NUCLEOTIDE SEQUENCE [LARGE SCALE GENOMIC DNA]</scope>
    <source>
        <strain evidence="6 7">DSM 26424</strain>
    </source>
</reference>
<evidence type="ECO:0000259" key="5">
    <source>
        <dbReference type="PROSITE" id="PS51891"/>
    </source>
</evidence>
<dbReference type="Proteomes" id="UP000199093">
    <property type="component" value="Unassembled WGS sequence"/>
</dbReference>
<dbReference type="PANTHER" id="PTHR33337:SF40">
    <property type="entry name" value="CENP-V_GFA DOMAIN-CONTAINING PROTEIN-RELATED"/>
    <property type="match status" value="1"/>
</dbReference>
<dbReference type="AlphaFoldDB" id="A0A1G8S8L1"/>
<dbReference type="GO" id="GO:0046872">
    <property type="term" value="F:metal ion binding"/>
    <property type="evidence" value="ECO:0007669"/>
    <property type="project" value="UniProtKB-KW"/>
</dbReference>
<dbReference type="Gene3D" id="3.90.1590.10">
    <property type="entry name" value="glutathione-dependent formaldehyde- activating enzyme (gfa)"/>
    <property type="match status" value="1"/>
</dbReference>
<accession>A0A1G8S8L1</accession>
<feature type="domain" description="CENP-V/GFA" evidence="5">
    <location>
        <begin position="4"/>
        <end position="121"/>
    </location>
</feature>
<dbReference type="Pfam" id="PF04828">
    <property type="entry name" value="GFA"/>
    <property type="match status" value="1"/>
</dbReference>
<sequence>MTRRSGHCLCGAVRFTATSWGSFGVCHCEQCRRWAGSALFAADVAEGDLDVQGAEHIRSFRSSDWATRSFCGTCGSVLWYRYDKGVDGAGAYEVCLGLLDDANGFALKREIFADKKPDSWALDGQHDRLTRSECLAMFGSQSDGA</sequence>
<evidence type="ECO:0000256" key="2">
    <source>
        <dbReference type="ARBA" id="ARBA00022723"/>
    </source>
</evidence>
<evidence type="ECO:0000313" key="7">
    <source>
        <dbReference type="Proteomes" id="UP000199093"/>
    </source>
</evidence>
<comment type="similarity">
    <text evidence="1">Belongs to the Gfa family.</text>
</comment>
<keyword evidence="4" id="KW-0456">Lyase</keyword>
<keyword evidence="3" id="KW-0862">Zinc</keyword>
<keyword evidence="2" id="KW-0479">Metal-binding</keyword>
<dbReference type="PROSITE" id="PS51891">
    <property type="entry name" value="CENP_V_GFA"/>
    <property type="match status" value="1"/>
</dbReference>
<name>A0A1G8S8L1_9RHOB</name>
<dbReference type="SUPFAM" id="SSF51316">
    <property type="entry name" value="Mss4-like"/>
    <property type="match status" value="1"/>
</dbReference>
<dbReference type="GO" id="GO:0016846">
    <property type="term" value="F:carbon-sulfur lyase activity"/>
    <property type="evidence" value="ECO:0007669"/>
    <property type="project" value="InterPro"/>
</dbReference>
<proteinExistence type="inferred from homology"/>
<dbReference type="PANTHER" id="PTHR33337">
    <property type="entry name" value="GFA DOMAIN-CONTAINING PROTEIN"/>
    <property type="match status" value="1"/>
</dbReference>
<gene>
    <name evidence="6" type="ORF">SAMN04487993_102354</name>
</gene>
<evidence type="ECO:0000256" key="3">
    <source>
        <dbReference type="ARBA" id="ARBA00022833"/>
    </source>
</evidence>
<keyword evidence="7" id="KW-1185">Reference proteome</keyword>
<protein>
    <submittedName>
        <fullName evidence="6">Uncharacterized conserved protein</fullName>
    </submittedName>
</protein>
<evidence type="ECO:0000313" key="6">
    <source>
        <dbReference type="EMBL" id="SDJ25542.1"/>
    </source>
</evidence>
<dbReference type="InterPro" id="IPR006913">
    <property type="entry name" value="CENP-V/GFA"/>
</dbReference>
<dbReference type="EMBL" id="FNEJ01000023">
    <property type="protein sequence ID" value="SDJ25542.1"/>
    <property type="molecule type" value="Genomic_DNA"/>
</dbReference>
<dbReference type="RefSeq" id="WP_165616890.1">
    <property type="nucleotide sequence ID" value="NZ_FNEJ01000023.1"/>
</dbReference>
<evidence type="ECO:0000256" key="1">
    <source>
        <dbReference type="ARBA" id="ARBA00005495"/>
    </source>
</evidence>
<organism evidence="6 7">
    <name type="scientific">Salipiger marinus</name>
    <dbReference type="NCBI Taxonomy" id="555512"/>
    <lineage>
        <taxon>Bacteria</taxon>
        <taxon>Pseudomonadati</taxon>
        <taxon>Pseudomonadota</taxon>
        <taxon>Alphaproteobacteria</taxon>
        <taxon>Rhodobacterales</taxon>
        <taxon>Roseobacteraceae</taxon>
        <taxon>Salipiger</taxon>
    </lineage>
</organism>
<dbReference type="InterPro" id="IPR011057">
    <property type="entry name" value="Mss4-like_sf"/>
</dbReference>